<evidence type="ECO:0000313" key="6">
    <source>
        <dbReference type="EMBL" id="BAF92603.1"/>
    </source>
</evidence>
<dbReference type="Pfam" id="PF00501">
    <property type="entry name" value="AMP-binding"/>
    <property type="match status" value="1"/>
</dbReference>
<dbReference type="PANTHER" id="PTHR43201">
    <property type="entry name" value="ACYL-COA SYNTHETASE"/>
    <property type="match status" value="1"/>
</dbReference>
<feature type="domain" description="AMP-dependent synthetase/ligase" evidence="4">
    <location>
        <begin position="13"/>
        <end position="321"/>
    </location>
</feature>
<organism evidence="6">
    <name type="scientific">Streptomyces pactum</name>
    <dbReference type="NCBI Taxonomy" id="68249"/>
    <lineage>
        <taxon>Bacteria</taxon>
        <taxon>Bacillati</taxon>
        <taxon>Actinomycetota</taxon>
        <taxon>Actinomycetes</taxon>
        <taxon>Kitasatosporales</taxon>
        <taxon>Streptomycetaceae</taxon>
        <taxon>Streptomyces</taxon>
    </lineage>
</organism>
<feature type="domain" description="AMP-binding enzyme C-terminal" evidence="5">
    <location>
        <begin position="425"/>
        <end position="497"/>
    </location>
</feature>
<reference evidence="6" key="1">
    <citation type="journal article" date="2007" name="J. Antibiot.">
        <title>Cloning of the pactamycin biosynthetic gene cluster and characterization of a crucial glycosyltransferase prior to a unique cyclopentane ring formation.</title>
        <authorList>
            <person name="Kudo F."/>
            <person name="Kasama Y."/>
            <person name="Hirayama T."/>
            <person name="Eguchi T."/>
        </authorList>
    </citation>
    <scope>NUCLEOTIDE SEQUENCE</scope>
    <source>
        <strain evidence="6">NBRC 13433</strain>
    </source>
</reference>
<comment type="similarity">
    <text evidence="1">Belongs to the ATP-dependent AMP-binding enzyme family.</text>
</comment>
<dbReference type="InterPro" id="IPR025110">
    <property type="entry name" value="AMP-bd_C"/>
</dbReference>
<keyword evidence="2" id="KW-0436">Ligase</keyword>
<gene>
    <name evidence="6" type="primary">pctU</name>
</gene>
<evidence type="ECO:0000256" key="3">
    <source>
        <dbReference type="SAM" id="MobiDB-lite"/>
    </source>
</evidence>
<dbReference type="Gene3D" id="3.40.50.12780">
    <property type="entry name" value="N-terminal domain of ligase-like"/>
    <property type="match status" value="1"/>
</dbReference>
<sequence length="505" mass="51840">MTSARAELLARLRDRAARLGDAPLVVAGDTVTGARELLARTEAKVRALGELGVGPGALVGTVAGPPAEFISDVFAIIEAGGVAVPLSRKLTRWELDRLQEGCPLDFLAAPPESPLTLAGPVTGCGDRALSRGPGRIRPAFAEAATAQLTSGTTGRPRVALRPAAALLAEADHYRDALRLTPRTTLLCPVPLQHAYGFGLCALAAPLAGAPVRQLPPDRPRMLLRELAAGDVALFVGVPPMLRLLAKSARGPVPAGRPVGFLSAGMALDAHTAEQVAVRLGGNVGEVYGTTETGPICVRAPRPWRPALRRPGVPLPGVKVTLAPVPGDAPEAGAGTGSGDATRADATGPRDATGPGAGPGAGTGLVTVESPSMMLGYADGDAVDTGPSRGGFTTGDLARWEGDDLVLAGRLSTCINVAGAKVSPEEVEAVLLAWPEVASCLVTGVPDPVLGQRVSATVTPETVDLAALDRFCRERLSDSRTPHTFAAVAELPTTETGKVIRPRNDQ</sequence>
<evidence type="ECO:0000256" key="2">
    <source>
        <dbReference type="ARBA" id="ARBA00022598"/>
    </source>
</evidence>
<evidence type="ECO:0000259" key="5">
    <source>
        <dbReference type="Pfam" id="PF13193"/>
    </source>
</evidence>
<evidence type="ECO:0000259" key="4">
    <source>
        <dbReference type="Pfam" id="PF00501"/>
    </source>
</evidence>
<dbReference type="InterPro" id="IPR045851">
    <property type="entry name" value="AMP-bd_C_sf"/>
</dbReference>
<dbReference type="InterPro" id="IPR000873">
    <property type="entry name" value="AMP-dep_synth/lig_dom"/>
</dbReference>
<dbReference type="InterPro" id="IPR042099">
    <property type="entry name" value="ANL_N_sf"/>
</dbReference>
<dbReference type="EMBL" id="AB303063">
    <property type="protein sequence ID" value="BAF92603.1"/>
    <property type="molecule type" value="Genomic_DNA"/>
</dbReference>
<dbReference type="PANTHER" id="PTHR43201:SF5">
    <property type="entry name" value="MEDIUM-CHAIN ACYL-COA LIGASE ACSF2, MITOCHONDRIAL"/>
    <property type="match status" value="1"/>
</dbReference>
<dbReference type="GO" id="GO:0006631">
    <property type="term" value="P:fatty acid metabolic process"/>
    <property type="evidence" value="ECO:0007669"/>
    <property type="project" value="TreeGrafter"/>
</dbReference>
<dbReference type="Pfam" id="PF13193">
    <property type="entry name" value="AMP-binding_C"/>
    <property type="match status" value="1"/>
</dbReference>
<dbReference type="SUPFAM" id="SSF56801">
    <property type="entry name" value="Acetyl-CoA synthetase-like"/>
    <property type="match status" value="1"/>
</dbReference>
<evidence type="ECO:0000256" key="1">
    <source>
        <dbReference type="ARBA" id="ARBA00006432"/>
    </source>
</evidence>
<feature type="region of interest" description="Disordered" evidence="3">
    <location>
        <begin position="323"/>
        <end position="361"/>
    </location>
</feature>
<proteinExistence type="inferred from homology"/>
<dbReference type="SMR" id="A8R0K4"/>
<dbReference type="Gene3D" id="3.30.300.30">
    <property type="match status" value="1"/>
</dbReference>
<dbReference type="AlphaFoldDB" id="A8R0K4"/>
<protein>
    <submittedName>
        <fullName evidence="6">Putative AMP-forming acyl-CoA synthetase</fullName>
    </submittedName>
</protein>
<dbReference type="GO" id="GO:0031956">
    <property type="term" value="F:medium-chain fatty acid-CoA ligase activity"/>
    <property type="evidence" value="ECO:0007669"/>
    <property type="project" value="TreeGrafter"/>
</dbReference>
<accession>A8R0K4</accession>
<name>A8R0K4_9ACTN</name>